<dbReference type="InterPro" id="IPR049890">
    <property type="entry name" value="VlpA-F-like_signal"/>
</dbReference>
<keyword evidence="3 8" id="KW-0732">Signal</keyword>
<dbReference type="GO" id="GO:0005886">
    <property type="term" value="C:plasma membrane"/>
    <property type="evidence" value="ECO:0007669"/>
    <property type="project" value="UniProtKB-SubCell"/>
</dbReference>
<proteinExistence type="predicted"/>
<evidence type="ECO:0000256" key="6">
    <source>
        <dbReference type="ARBA" id="ARBA00023139"/>
    </source>
</evidence>
<gene>
    <name evidence="9" type="ordered locus">MAG2350</name>
</gene>
<evidence type="ECO:0000256" key="2">
    <source>
        <dbReference type="ARBA" id="ARBA00022475"/>
    </source>
</evidence>
<protein>
    <recommendedName>
        <fullName evidence="11">Variable surface lipoprotein</fullName>
    </recommendedName>
</protein>
<keyword evidence="4" id="KW-0677">Repeat</keyword>
<dbReference type="NCBIfam" id="NF033817">
    <property type="entry name" value="Mplas_variab_LP"/>
    <property type="match status" value="1"/>
</dbReference>
<comment type="subcellular location">
    <subcellularLocation>
        <location evidence="1">Cell membrane</location>
        <topology evidence="1">Lipid-anchor</topology>
    </subcellularLocation>
</comment>
<keyword evidence="7" id="KW-0449">Lipoprotein</keyword>
<accession>A5IY24</accession>
<dbReference type="EMBL" id="CU179680">
    <property type="protein sequence ID" value="CAL58933.1"/>
    <property type="molecule type" value="Genomic_DNA"/>
</dbReference>
<name>A5IY24_MYCAP</name>
<evidence type="ECO:0008006" key="11">
    <source>
        <dbReference type="Google" id="ProtNLM"/>
    </source>
</evidence>
<reference evidence="10" key="1">
    <citation type="journal article" date="2007" name="PLoS Genet.">
        <title>Being pathogenic, plastic, and sexual while living with a nearly minimal bacterial genome.</title>
        <authorList>
            <person name="Sirand-Pugnet P."/>
            <person name="Lartigue C."/>
            <person name="Marenda M."/>
            <person name="Jacob D."/>
            <person name="Barre A."/>
            <person name="Barbe V."/>
            <person name="Schenowitz C."/>
            <person name="Mangenot S."/>
            <person name="Couloux A."/>
            <person name="Segurens B."/>
            <person name="de Daruvar A."/>
            <person name="Blanchard A."/>
            <person name="Citti C."/>
        </authorList>
    </citation>
    <scope>NUCLEOTIDE SEQUENCE [LARGE SCALE GENOMIC DNA]</scope>
    <source>
        <strain evidence="10">PG2</strain>
    </source>
</reference>
<evidence type="ECO:0000256" key="5">
    <source>
        <dbReference type="ARBA" id="ARBA00023136"/>
    </source>
</evidence>
<keyword evidence="10" id="KW-1185">Reference proteome</keyword>
<feature type="signal peptide" evidence="8">
    <location>
        <begin position="1"/>
        <end position="23"/>
    </location>
</feature>
<feature type="chain" id="PRO_5002683809" description="Variable surface lipoprotein" evidence="8">
    <location>
        <begin position="24"/>
        <end position="356"/>
    </location>
</feature>
<evidence type="ECO:0000313" key="10">
    <source>
        <dbReference type="Proteomes" id="UP000007065"/>
    </source>
</evidence>
<dbReference type="KEGG" id="maa:MAG2350"/>
<keyword evidence="5" id="KW-0472">Membrane</keyword>
<dbReference type="RefSeq" id="WP_011949413.1">
    <property type="nucleotide sequence ID" value="NC_009497.1"/>
</dbReference>
<dbReference type="PROSITE" id="PS51257">
    <property type="entry name" value="PROKAR_LIPOPROTEIN"/>
    <property type="match status" value="1"/>
</dbReference>
<sequence>MKKNKLLCSFGMLAPALAFPMIAASCDNESKLKELESKYNNNRKSVTDFLNSEEKFNFLKSYLDIKSTLNSKVDIKSKKEVDAWIKSTADAITSYKSFKNKITEVKKDETKKTFSAFDNLITLSSKVSEKGKGFFPKTIIKQLKSKNSFAKQLKLLNSFLENGSTEIKDESIKNISIDFENSAPNDKLNSIKDGLTLTFVKNENNNLSYTPITWSEIGINNIEKSESEHSDHTDLSKVTENDKSHYLDDSFIIGKIFKKDAFSAENTAEKVFEKIDAVVAQSSNKIGSEDFKKKIEELNKFFIFEANLENDPTVSYSLIGSHAHSTDEYHFYITKYISNTKDSKISVIVHNKKANS</sequence>
<dbReference type="STRING" id="347257.MAG2350"/>
<evidence type="ECO:0000256" key="4">
    <source>
        <dbReference type="ARBA" id="ARBA00022737"/>
    </source>
</evidence>
<evidence type="ECO:0000313" key="9">
    <source>
        <dbReference type="EMBL" id="CAL58933.1"/>
    </source>
</evidence>
<keyword evidence="2" id="KW-1003">Cell membrane</keyword>
<dbReference type="Proteomes" id="UP000007065">
    <property type="component" value="Chromosome"/>
</dbReference>
<dbReference type="AlphaFoldDB" id="A5IY24"/>
<dbReference type="HOGENOM" id="CLU_780366_0_0_14"/>
<evidence type="ECO:0000256" key="3">
    <source>
        <dbReference type="ARBA" id="ARBA00022729"/>
    </source>
</evidence>
<evidence type="ECO:0000256" key="8">
    <source>
        <dbReference type="SAM" id="SignalP"/>
    </source>
</evidence>
<keyword evidence="6" id="KW-0564">Palmitate</keyword>
<evidence type="ECO:0000256" key="7">
    <source>
        <dbReference type="ARBA" id="ARBA00023288"/>
    </source>
</evidence>
<dbReference type="GeneID" id="93358002"/>
<evidence type="ECO:0000256" key="1">
    <source>
        <dbReference type="ARBA" id="ARBA00004193"/>
    </source>
</evidence>
<organism evidence="9 10">
    <name type="scientific">Mycoplasmopsis agalactiae (strain NCTC 10123 / CIP 59.7 / PG2)</name>
    <name type="common">Mycoplasma agalactiae</name>
    <dbReference type="NCBI Taxonomy" id="347257"/>
    <lineage>
        <taxon>Bacteria</taxon>
        <taxon>Bacillati</taxon>
        <taxon>Mycoplasmatota</taxon>
        <taxon>Mycoplasmoidales</taxon>
        <taxon>Metamycoplasmataceae</taxon>
        <taxon>Mycoplasmopsis</taxon>
    </lineage>
</organism>